<dbReference type="EMBL" id="MVHM01000001">
    <property type="protein sequence ID" value="ORA41596.1"/>
    <property type="molecule type" value="Genomic_DNA"/>
</dbReference>
<evidence type="ECO:0000313" key="2">
    <source>
        <dbReference type="Proteomes" id="UP000192441"/>
    </source>
</evidence>
<gene>
    <name evidence="1" type="ORF">BST20_05810</name>
</gene>
<evidence type="ECO:0000313" key="1">
    <source>
        <dbReference type="EMBL" id="ORA41596.1"/>
    </source>
</evidence>
<dbReference type="RefSeq" id="WP_083130339.1">
    <property type="nucleotide sequence ID" value="NZ_AP022606.1"/>
</dbReference>
<dbReference type="Proteomes" id="UP000192441">
    <property type="component" value="Unassembled WGS sequence"/>
</dbReference>
<accession>A0AA91M1C0</accession>
<protein>
    <submittedName>
        <fullName evidence="1">Uncharacterized protein</fullName>
    </submittedName>
</protein>
<name>A0AA91M1C0_9MYCO</name>
<dbReference type="AlphaFoldDB" id="A0AA91M1C0"/>
<sequence>MGDEPEMYIFDFSDDDNAAEYREVDGPRAVVGVEPGGELRCEERELDEGEVIAHGTIDDDGYGSTPVERAHFIVDTVRVHLAQTSCTLHTEDLSSIAALLRRPLVPGLRCADRLGGVCSLQYVRRHTGRC</sequence>
<reference evidence="1 2" key="1">
    <citation type="submission" date="2016-12" db="EMBL/GenBank/DDBJ databases">
        <title>The new phylogeny of genus Mycobacterium.</title>
        <authorList>
            <person name="Tortoli E."/>
            <person name="Trovato A."/>
            <person name="Cirillo D.M."/>
        </authorList>
    </citation>
    <scope>NUCLEOTIDE SEQUENCE [LARGE SCALE GENOMIC DNA]</scope>
    <source>
        <strain evidence="1 2">DSM 44624</strain>
    </source>
</reference>
<organism evidence="1 2">
    <name type="scientific">Mycobacterium branderi</name>
    <dbReference type="NCBI Taxonomy" id="43348"/>
    <lineage>
        <taxon>Bacteria</taxon>
        <taxon>Bacillati</taxon>
        <taxon>Actinomycetota</taxon>
        <taxon>Actinomycetes</taxon>
        <taxon>Mycobacteriales</taxon>
        <taxon>Mycobacteriaceae</taxon>
        <taxon>Mycobacterium</taxon>
    </lineage>
</organism>
<proteinExistence type="predicted"/>
<comment type="caution">
    <text evidence="1">The sequence shown here is derived from an EMBL/GenBank/DDBJ whole genome shotgun (WGS) entry which is preliminary data.</text>
</comment>